<proteinExistence type="predicted"/>
<reference evidence="1" key="1">
    <citation type="submission" date="2014-09" db="EMBL/GenBank/DDBJ databases">
        <authorList>
            <person name="Magalhaes I.L.F."/>
            <person name="Oliveira U."/>
            <person name="Santos F.R."/>
            <person name="Vidigal T.H.D.A."/>
            <person name="Brescovit A.D."/>
            <person name="Santos A.J."/>
        </authorList>
    </citation>
    <scope>NUCLEOTIDE SEQUENCE</scope>
    <source>
        <tissue evidence="1">Shoot tissue taken approximately 20 cm above the soil surface</tissue>
    </source>
</reference>
<dbReference type="AlphaFoldDB" id="A0A0A9BAY5"/>
<sequence>MSGVVSFRVFHGEGQIEHRDYEVDLNNFEFVDGGLNDLLEMQRGEVYGWLHSLLGIDPSEHRLIVKAMISRKEESVWKWGLVELRSTKHWKQFVSMGFKQHFTHILLVPYQVVSMEGAEASAWEGVA</sequence>
<name>A0A0A9BAY5_ARUDO</name>
<organism evidence="1">
    <name type="scientific">Arundo donax</name>
    <name type="common">Giant reed</name>
    <name type="synonym">Donax arundinaceus</name>
    <dbReference type="NCBI Taxonomy" id="35708"/>
    <lineage>
        <taxon>Eukaryota</taxon>
        <taxon>Viridiplantae</taxon>
        <taxon>Streptophyta</taxon>
        <taxon>Embryophyta</taxon>
        <taxon>Tracheophyta</taxon>
        <taxon>Spermatophyta</taxon>
        <taxon>Magnoliopsida</taxon>
        <taxon>Liliopsida</taxon>
        <taxon>Poales</taxon>
        <taxon>Poaceae</taxon>
        <taxon>PACMAD clade</taxon>
        <taxon>Arundinoideae</taxon>
        <taxon>Arundineae</taxon>
        <taxon>Arundo</taxon>
    </lineage>
</organism>
<evidence type="ECO:0000313" key="1">
    <source>
        <dbReference type="EMBL" id="JAD59343.1"/>
    </source>
</evidence>
<reference evidence="1" key="2">
    <citation type="journal article" date="2015" name="Data Brief">
        <title>Shoot transcriptome of the giant reed, Arundo donax.</title>
        <authorList>
            <person name="Barrero R.A."/>
            <person name="Guerrero F.D."/>
            <person name="Moolhuijzen P."/>
            <person name="Goolsby J.A."/>
            <person name="Tidwell J."/>
            <person name="Bellgard S.E."/>
            <person name="Bellgard M.I."/>
        </authorList>
    </citation>
    <scope>NUCLEOTIDE SEQUENCE</scope>
    <source>
        <tissue evidence="1">Shoot tissue taken approximately 20 cm above the soil surface</tissue>
    </source>
</reference>
<protein>
    <submittedName>
        <fullName evidence="1">Uncharacterized protein</fullName>
    </submittedName>
</protein>
<accession>A0A0A9BAY5</accession>
<dbReference type="EMBL" id="GBRH01238552">
    <property type="protein sequence ID" value="JAD59343.1"/>
    <property type="molecule type" value="Transcribed_RNA"/>
</dbReference>